<dbReference type="OrthoDB" id="3275185at2"/>
<comment type="caution">
    <text evidence="4">The sequence shown here is derived from an EMBL/GenBank/DDBJ whole genome shotgun (WGS) entry which is preliminary data.</text>
</comment>
<evidence type="ECO:0000256" key="1">
    <source>
        <dbReference type="SAM" id="MobiDB-lite"/>
    </source>
</evidence>
<keyword evidence="2" id="KW-0732">Signal</keyword>
<keyword evidence="5" id="KW-1185">Reference proteome</keyword>
<proteinExistence type="predicted"/>
<feature type="signal peptide" evidence="2">
    <location>
        <begin position="1"/>
        <end position="41"/>
    </location>
</feature>
<feature type="domain" description="Peptide N-acetyl-beta-D-glucosaminyl asparaginase amidase A N-terminal" evidence="3">
    <location>
        <begin position="91"/>
        <end position="391"/>
    </location>
</feature>
<dbReference type="PANTHER" id="PTHR31104">
    <property type="entry name" value="PEPTIDE-N4-(N-ACETYL-BETA-GLUCOSAMINYL)ASPARAGINE AMIDASE A PROTEIN"/>
    <property type="match status" value="1"/>
</dbReference>
<evidence type="ECO:0000313" key="5">
    <source>
        <dbReference type="Proteomes" id="UP000319103"/>
    </source>
</evidence>
<dbReference type="Pfam" id="PF25156">
    <property type="entry name" value="PNGase_A_C"/>
    <property type="match status" value="1"/>
</dbReference>
<organism evidence="4 5">
    <name type="scientific">Kitasatospora acidiphila</name>
    <dbReference type="NCBI Taxonomy" id="2567942"/>
    <lineage>
        <taxon>Bacteria</taxon>
        <taxon>Bacillati</taxon>
        <taxon>Actinomycetota</taxon>
        <taxon>Actinomycetes</taxon>
        <taxon>Kitasatosporales</taxon>
        <taxon>Streptomycetaceae</taxon>
        <taxon>Kitasatospora</taxon>
    </lineage>
</organism>
<evidence type="ECO:0000256" key="2">
    <source>
        <dbReference type="SAM" id="SignalP"/>
    </source>
</evidence>
<sequence length="605" mass="64116">MREYMPAVLIPSFPRRPLGRAVTALALAAAAALGVPTAASATTVAASATTVAASAATAAAGAAAQPSAGRVETNYGNPATALPPISRPSGKHCTVTAMQHDFANSYGQPFTGTLTPPADCPGPWSKVVLDWSGSVAGRQYDRLAGVWIGGAEVLRTSTPEPDPAGISWHVDQDLTDFIPLLRTQQPVVVDLGNVVNSTYTGVYHMTMTVTYYQADRDNAPAATADQVLPVSQSTTAPGWWTLNKGQSATATLAFPRNLTSARLQVYARGGGCEEFWYSNVPDDYAAAHPDYGMCGGGTYREVQVLVDGRLAGTVQPFPVIYTGGISPLMWRPIPSIDAFRTQPYDVDLTPFAGTLTDGRQHTVTLLPPAGISDSWTLDGSLFLTTDPLRAQTGGAVTTDTIAAAPQLNTTEQKQSDGSDLITVTAGRDWTVAGYVDTSHGRITTTVEHHGDYRNTDTLANQGQNQVTSQRDSGWTVVSTDDGHGQPRQHRTTWSYPLDVTSSYTPGSGSDSFLASGQVSVARELTDQTRHSQGAWQQQAFTDDRLNSQGVLERQNGTVVQADGSSNEHYLGSTADGGCYDHELAADHGYLTLDRVNASTNGKDCG</sequence>
<accession>A0A540W0E3</accession>
<feature type="compositionally biased region" description="Polar residues" evidence="1">
    <location>
        <begin position="457"/>
        <end position="478"/>
    </location>
</feature>
<gene>
    <name evidence="4" type="ORF">E6W39_09335</name>
</gene>
<name>A0A540W0E3_9ACTN</name>
<dbReference type="InterPro" id="IPR056948">
    <property type="entry name" value="PNGaseA_N"/>
</dbReference>
<evidence type="ECO:0000313" key="4">
    <source>
        <dbReference type="EMBL" id="TQF02437.1"/>
    </source>
</evidence>
<evidence type="ECO:0000259" key="3">
    <source>
        <dbReference type="Pfam" id="PF12222"/>
    </source>
</evidence>
<dbReference type="EMBL" id="VIGB01000003">
    <property type="protein sequence ID" value="TQF02437.1"/>
    <property type="molecule type" value="Genomic_DNA"/>
</dbReference>
<reference evidence="4 5" key="1">
    <citation type="submission" date="2019-06" db="EMBL/GenBank/DDBJ databases">
        <title>Description of Kitasatospora acidophila sp. nov. isolated from pine grove soil, and reclassification of Streptomyces novaecaesareae to Kitasatospora novaeceasareae comb. nov.</title>
        <authorList>
            <person name="Kim M.J."/>
        </authorList>
    </citation>
    <scope>NUCLEOTIDE SEQUENCE [LARGE SCALE GENOMIC DNA]</scope>
    <source>
        <strain evidence="4 5">MMS16-CNU292</strain>
    </source>
</reference>
<protein>
    <recommendedName>
        <fullName evidence="3">Peptide N-acetyl-beta-D-glucosaminyl asparaginase amidase A N-terminal domain-containing protein</fullName>
    </recommendedName>
</protein>
<feature type="region of interest" description="Disordered" evidence="1">
    <location>
        <begin position="457"/>
        <end position="491"/>
    </location>
</feature>
<dbReference type="Pfam" id="PF12222">
    <property type="entry name" value="PNGaseA"/>
    <property type="match status" value="1"/>
</dbReference>
<dbReference type="InterPro" id="IPR021102">
    <property type="entry name" value="PNGase_A"/>
</dbReference>
<dbReference type="AlphaFoldDB" id="A0A540W0E3"/>
<dbReference type="Proteomes" id="UP000319103">
    <property type="component" value="Unassembled WGS sequence"/>
</dbReference>
<feature type="region of interest" description="Disordered" evidence="1">
    <location>
        <begin position="66"/>
        <end position="90"/>
    </location>
</feature>
<feature type="chain" id="PRO_5021909533" description="Peptide N-acetyl-beta-D-glucosaminyl asparaginase amidase A N-terminal domain-containing protein" evidence="2">
    <location>
        <begin position="42"/>
        <end position="605"/>
    </location>
</feature>